<evidence type="ECO:0000259" key="4">
    <source>
        <dbReference type="PROSITE" id="PS50042"/>
    </source>
</evidence>
<dbReference type="EMBL" id="SSHH01000003">
    <property type="protein sequence ID" value="TIX49711.1"/>
    <property type="molecule type" value="Genomic_DNA"/>
</dbReference>
<dbReference type="Pfam" id="PF13545">
    <property type="entry name" value="HTH_Crp_2"/>
    <property type="match status" value="1"/>
</dbReference>
<dbReference type="PROSITE" id="PS50042">
    <property type="entry name" value="CNMP_BINDING_3"/>
    <property type="match status" value="1"/>
</dbReference>
<dbReference type="Pfam" id="PF00027">
    <property type="entry name" value="cNMP_binding"/>
    <property type="match status" value="1"/>
</dbReference>
<comment type="caution">
    <text evidence="6">The sequence shown here is derived from an EMBL/GenBank/DDBJ whole genome shotgun (WGS) entry which is preliminary data.</text>
</comment>
<sequence>MLKDEWLGAISAVFGCNDDVAATLGREMSHVVVPHKTVIAHQGDLLEHCWLILDGAVRVQMIGWDGKRAQLAYHGPGELFGAYPQALTCRADIIANGKVETLRIPSPAMVAVAEAQAPISYGLSRLLARQLDMALDRMAARTTLSASGRLHAELLRLADDDNRIDPIPTVTALALSVNTSRETASRAITALERRGIVKREGQVMTIEAPRMLEDMVI</sequence>
<protein>
    <submittedName>
        <fullName evidence="6">Crp/Fnr family transcriptional regulator</fullName>
    </submittedName>
</protein>
<keyword evidence="2" id="KW-0238">DNA-binding</keyword>
<dbReference type="RefSeq" id="WP_136694188.1">
    <property type="nucleotide sequence ID" value="NZ_SSHH01000003.1"/>
</dbReference>
<evidence type="ECO:0000313" key="7">
    <source>
        <dbReference type="Proteomes" id="UP000309389"/>
    </source>
</evidence>
<dbReference type="AlphaFoldDB" id="A0A4T3EYV5"/>
<evidence type="ECO:0000256" key="1">
    <source>
        <dbReference type="ARBA" id="ARBA00023015"/>
    </source>
</evidence>
<dbReference type="GO" id="GO:0003700">
    <property type="term" value="F:DNA-binding transcription factor activity"/>
    <property type="evidence" value="ECO:0007669"/>
    <property type="project" value="TreeGrafter"/>
</dbReference>
<dbReference type="CDD" id="cd00038">
    <property type="entry name" value="CAP_ED"/>
    <property type="match status" value="1"/>
</dbReference>
<dbReference type="Gene3D" id="2.60.120.10">
    <property type="entry name" value="Jelly Rolls"/>
    <property type="match status" value="1"/>
</dbReference>
<feature type="domain" description="HTH crp-type" evidence="5">
    <location>
        <begin position="144"/>
        <end position="210"/>
    </location>
</feature>
<dbReference type="SUPFAM" id="SSF51206">
    <property type="entry name" value="cAMP-binding domain-like"/>
    <property type="match status" value="1"/>
</dbReference>
<reference evidence="6 7" key="1">
    <citation type="submission" date="2019-04" db="EMBL/GenBank/DDBJ databases">
        <title>Altererythrobacter aquimixticola sp. nov., isolated from sediment of junction between the ocean and a freshwater spring.</title>
        <authorList>
            <person name="Yoon J.-H."/>
        </authorList>
    </citation>
    <scope>NUCLEOTIDE SEQUENCE [LARGE SCALE GENOMIC DNA]</scope>
    <source>
        <strain evidence="6 7">SSKS-13</strain>
    </source>
</reference>
<dbReference type="PROSITE" id="PS51063">
    <property type="entry name" value="HTH_CRP_2"/>
    <property type="match status" value="1"/>
</dbReference>
<dbReference type="GO" id="GO:0005829">
    <property type="term" value="C:cytosol"/>
    <property type="evidence" value="ECO:0007669"/>
    <property type="project" value="TreeGrafter"/>
</dbReference>
<proteinExistence type="predicted"/>
<dbReference type="SUPFAM" id="SSF46785">
    <property type="entry name" value="Winged helix' DNA-binding domain"/>
    <property type="match status" value="1"/>
</dbReference>
<dbReference type="InterPro" id="IPR050397">
    <property type="entry name" value="Env_Response_Regulators"/>
</dbReference>
<dbReference type="InterPro" id="IPR000595">
    <property type="entry name" value="cNMP-bd_dom"/>
</dbReference>
<dbReference type="InterPro" id="IPR014710">
    <property type="entry name" value="RmlC-like_jellyroll"/>
</dbReference>
<evidence type="ECO:0000259" key="5">
    <source>
        <dbReference type="PROSITE" id="PS51063"/>
    </source>
</evidence>
<gene>
    <name evidence="6" type="ORF">E5222_12925</name>
</gene>
<name>A0A4T3EYV5_9SPHN</name>
<dbReference type="InterPro" id="IPR036390">
    <property type="entry name" value="WH_DNA-bd_sf"/>
</dbReference>
<organism evidence="6 7">
    <name type="scientific">Alteraurantiacibacter aquimixticola</name>
    <dbReference type="NCBI Taxonomy" id="2489173"/>
    <lineage>
        <taxon>Bacteria</taxon>
        <taxon>Pseudomonadati</taxon>
        <taxon>Pseudomonadota</taxon>
        <taxon>Alphaproteobacteria</taxon>
        <taxon>Sphingomonadales</taxon>
        <taxon>Erythrobacteraceae</taxon>
        <taxon>Alteraurantiacibacter</taxon>
    </lineage>
</organism>
<evidence type="ECO:0000256" key="2">
    <source>
        <dbReference type="ARBA" id="ARBA00023125"/>
    </source>
</evidence>
<dbReference type="InterPro" id="IPR018490">
    <property type="entry name" value="cNMP-bd_dom_sf"/>
</dbReference>
<keyword evidence="3" id="KW-0804">Transcription</keyword>
<feature type="domain" description="Cyclic nucleotide-binding" evidence="4">
    <location>
        <begin position="39"/>
        <end position="81"/>
    </location>
</feature>
<keyword evidence="1" id="KW-0805">Transcription regulation</keyword>
<dbReference type="GO" id="GO:0003677">
    <property type="term" value="F:DNA binding"/>
    <property type="evidence" value="ECO:0007669"/>
    <property type="project" value="UniProtKB-KW"/>
</dbReference>
<keyword evidence="7" id="KW-1185">Reference proteome</keyword>
<dbReference type="PANTHER" id="PTHR24567:SF74">
    <property type="entry name" value="HTH-TYPE TRANSCRIPTIONAL REGULATOR ARCR"/>
    <property type="match status" value="1"/>
</dbReference>
<dbReference type="OrthoDB" id="7630420at2"/>
<dbReference type="PROSITE" id="PS51257">
    <property type="entry name" value="PROKAR_LIPOPROTEIN"/>
    <property type="match status" value="1"/>
</dbReference>
<accession>A0A4T3EYV5</accession>
<evidence type="ECO:0000313" key="6">
    <source>
        <dbReference type="EMBL" id="TIX49711.1"/>
    </source>
</evidence>
<dbReference type="Proteomes" id="UP000309389">
    <property type="component" value="Unassembled WGS sequence"/>
</dbReference>
<dbReference type="PANTHER" id="PTHR24567">
    <property type="entry name" value="CRP FAMILY TRANSCRIPTIONAL REGULATORY PROTEIN"/>
    <property type="match status" value="1"/>
</dbReference>
<evidence type="ECO:0000256" key="3">
    <source>
        <dbReference type="ARBA" id="ARBA00023163"/>
    </source>
</evidence>
<dbReference type="InterPro" id="IPR012318">
    <property type="entry name" value="HTH_CRP"/>
</dbReference>